<dbReference type="GO" id="GO:0050660">
    <property type="term" value="F:flavin adenine dinucleotide binding"/>
    <property type="evidence" value="ECO:0007669"/>
    <property type="project" value="InterPro"/>
</dbReference>
<comment type="similarity">
    <text evidence="2">Belongs to the oxygen-dependent FAD-linked oxidoreductase family.</text>
</comment>
<evidence type="ECO:0000313" key="7">
    <source>
        <dbReference type="EMBL" id="KAG0488494.1"/>
    </source>
</evidence>
<comment type="cofactor">
    <cofactor evidence="1">
        <name>FAD</name>
        <dbReference type="ChEBI" id="CHEBI:57692"/>
    </cofactor>
</comment>
<dbReference type="OrthoDB" id="624345at2759"/>
<comment type="caution">
    <text evidence="7">The sequence shown here is derived from an EMBL/GenBank/DDBJ whole genome shotgun (WGS) entry which is preliminary data.</text>
</comment>
<evidence type="ECO:0000256" key="4">
    <source>
        <dbReference type="ARBA" id="ARBA00022827"/>
    </source>
</evidence>
<dbReference type="InterPro" id="IPR036318">
    <property type="entry name" value="FAD-bd_PCMH-like_sf"/>
</dbReference>
<name>A0A835RCE1_VANPL</name>
<dbReference type="InterPro" id="IPR016164">
    <property type="entry name" value="FAD-linked_Oxase-like_C"/>
</dbReference>
<keyword evidence="4" id="KW-0274">FAD</keyword>
<evidence type="ECO:0000259" key="6">
    <source>
        <dbReference type="Pfam" id="PF09265"/>
    </source>
</evidence>
<protein>
    <recommendedName>
        <fullName evidence="6">Cytokinin dehydrogenase 1 FAD/cytokinin binding domain-containing protein</fullName>
    </recommendedName>
</protein>
<evidence type="ECO:0000313" key="8">
    <source>
        <dbReference type="Proteomes" id="UP000636800"/>
    </source>
</evidence>
<dbReference type="PANTHER" id="PTHR13878">
    <property type="entry name" value="GULONOLACTONE OXIDASE"/>
    <property type="match status" value="1"/>
</dbReference>
<keyword evidence="5" id="KW-0560">Oxidoreductase</keyword>
<dbReference type="SUPFAM" id="SSF55103">
    <property type="entry name" value="FAD-linked oxidases, C-terminal domain"/>
    <property type="match status" value="1"/>
</dbReference>
<dbReference type="Gene3D" id="3.30.465.10">
    <property type="match status" value="1"/>
</dbReference>
<dbReference type="InterPro" id="IPR015345">
    <property type="entry name" value="Cytokinin_DH_FAD/cytokin-bd"/>
</dbReference>
<sequence>MVRHRHPMALSSRWILSPSSIEIHKVEDVEKGFSYADVAGGVLWIELLEESLKFGLAPRSWTDYLYLSIGGTLKCWNKRSDLQVWTSDQQCPPARSGDRQREIVTCSLTRNAELFYAILGGLGQFGIITKARILLQDAPKKVKWIRAFYDDFRTFTDDQELLISMPQKVDYVEGFIILNENSLQSSSNAFPAQIEFINDVRDGGFGVYYCLEFAVHDYQRKENDVDQLVKEIASDLKFRAPFFFEAYVSYYDFLNRVRSEETSLRSRGLWDVPHPWLNMFVPKSGIEAFTDLLLQSISRQDFEGPILIYPFLRGKWDANMSAVLPETTLATETAAEQVVYAVGVLQSTDPKKCGASCLAEIIGTQRKVVEIAASGRIRAKQYLSRQPTPALWREHFGSRWDQFAARKSRFDPMARLGSSQGIFTKAPSSSEK</sequence>
<reference evidence="7 8" key="1">
    <citation type="journal article" date="2020" name="Nat. Food">
        <title>A phased Vanilla planifolia genome enables genetic improvement of flavour and production.</title>
        <authorList>
            <person name="Hasing T."/>
            <person name="Tang H."/>
            <person name="Brym M."/>
            <person name="Khazi F."/>
            <person name="Huang T."/>
            <person name="Chambers A.H."/>
        </authorList>
    </citation>
    <scope>NUCLEOTIDE SEQUENCE [LARGE SCALE GENOMIC DNA]</scope>
    <source>
        <tissue evidence="7">Leaf</tissue>
    </source>
</reference>
<dbReference type="GO" id="GO:0019139">
    <property type="term" value="F:cytokinin dehydrogenase activity"/>
    <property type="evidence" value="ECO:0007669"/>
    <property type="project" value="InterPro"/>
</dbReference>
<evidence type="ECO:0000256" key="3">
    <source>
        <dbReference type="ARBA" id="ARBA00022630"/>
    </source>
</evidence>
<dbReference type="AlphaFoldDB" id="A0A835RCE1"/>
<feature type="domain" description="Cytokinin dehydrogenase 1 FAD/cytokinin binding" evidence="6">
    <location>
        <begin position="139"/>
        <end position="423"/>
    </location>
</feature>
<proteinExistence type="inferred from homology"/>
<evidence type="ECO:0000256" key="2">
    <source>
        <dbReference type="ARBA" id="ARBA00005466"/>
    </source>
</evidence>
<accession>A0A835RCE1</accession>
<organism evidence="7 8">
    <name type="scientific">Vanilla planifolia</name>
    <name type="common">Vanilla</name>
    <dbReference type="NCBI Taxonomy" id="51239"/>
    <lineage>
        <taxon>Eukaryota</taxon>
        <taxon>Viridiplantae</taxon>
        <taxon>Streptophyta</taxon>
        <taxon>Embryophyta</taxon>
        <taxon>Tracheophyta</taxon>
        <taxon>Spermatophyta</taxon>
        <taxon>Magnoliopsida</taxon>
        <taxon>Liliopsida</taxon>
        <taxon>Asparagales</taxon>
        <taxon>Orchidaceae</taxon>
        <taxon>Vanilloideae</taxon>
        <taxon>Vanilleae</taxon>
        <taxon>Vanilla</taxon>
    </lineage>
</organism>
<evidence type="ECO:0000256" key="1">
    <source>
        <dbReference type="ARBA" id="ARBA00001974"/>
    </source>
</evidence>
<evidence type="ECO:0000256" key="5">
    <source>
        <dbReference type="ARBA" id="ARBA00023002"/>
    </source>
</evidence>
<dbReference type="InterPro" id="IPR050432">
    <property type="entry name" value="FAD-linked_Oxidoreductases_BP"/>
</dbReference>
<keyword evidence="3" id="KW-0285">Flavoprotein</keyword>
<dbReference type="Pfam" id="PF09265">
    <property type="entry name" value="Cytokin-bind"/>
    <property type="match status" value="1"/>
</dbReference>
<dbReference type="SUPFAM" id="SSF56176">
    <property type="entry name" value="FAD-binding/transporter-associated domain-like"/>
    <property type="match status" value="1"/>
</dbReference>
<dbReference type="EMBL" id="JADCNL010000003">
    <property type="protein sequence ID" value="KAG0488494.1"/>
    <property type="molecule type" value="Genomic_DNA"/>
</dbReference>
<dbReference type="InterPro" id="IPR016169">
    <property type="entry name" value="FAD-bd_PCMH_sub2"/>
</dbReference>
<dbReference type="Proteomes" id="UP000636800">
    <property type="component" value="Chromosome 3"/>
</dbReference>
<dbReference type="Gene3D" id="3.40.462.10">
    <property type="entry name" value="FAD-linked oxidases, C-terminal domain"/>
    <property type="match status" value="1"/>
</dbReference>
<keyword evidence="8" id="KW-1185">Reference proteome</keyword>
<dbReference type="GO" id="GO:0009690">
    <property type="term" value="P:cytokinin metabolic process"/>
    <property type="evidence" value="ECO:0007669"/>
    <property type="project" value="InterPro"/>
</dbReference>
<dbReference type="PANTHER" id="PTHR13878:SF107">
    <property type="entry name" value="CYTOKININ DEHYDROGENASE 3"/>
    <property type="match status" value="1"/>
</dbReference>
<gene>
    <name evidence="7" type="ORF">HPP92_007305</name>
</gene>
<dbReference type="InterPro" id="IPR016170">
    <property type="entry name" value="Cytok_DH_C_sf"/>
</dbReference>